<dbReference type="InterPro" id="IPR017871">
    <property type="entry name" value="ABC_transporter-like_CS"/>
</dbReference>
<dbReference type="GO" id="GO:0005524">
    <property type="term" value="F:ATP binding"/>
    <property type="evidence" value="ECO:0007669"/>
    <property type="project" value="UniProtKB-KW"/>
</dbReference>
<comment type="caution">
    <text evidence="10">The sequence shown here is derived from an EMBL/GenBank/DDBJ whole genome shotgun (WGS) entry which is preliminary data.</text>
</comment>
<dbReference type="InterPro" id="IPR003439">
    <property type="entry name" value="ABC_transporter-like_ATP-bd"/>
</dbReference>
<dbReference type="EMBL" id="VSSQ01002070">
    <property type="protein sequence ID" value="MPM13122.1"/>
    <property type="molecule type" value="Genomic_DNA"/>
</dbReference>
<evidence type="ECO:0000256" key="7">
    <source>
        <dbReference type="ARBA" id="ARBA00022967"/>
    </source>
</evidence>
<evidence type="ECO:0000259" key="9">
    <source>
        <dbReference type="PROSITE" id="PS50893"/>
    </source>
</evidence>
<keyword evidence="6 10" id="KW-0067">ATP-binding</keyword>
<dbReference type="GO" id="GO:0005886">
    <property type="term" value="C:plasma membrane"/>
    <property type="evidence" value="ECO:0007669"/>
    <property type="project" value="UniProtKB-SubCell"/>
</dbReference>
<name>A0A644XA95_9ZZZZ</name>
<evidence type="ECO:0000256" key="1">
    <source>
        <dbReference type="ARBA" id="ARBA00004202"/>
    </source>
</evidence>
<dbReference type="CDD" id="cd03215">
    <property type="entry name" value="ABC_Carb_Monos_II"/>
    <property type="match status" value="1"/>
</dbReference>
<dbReference type="PANTHER" id="PTHR43790:SF4">
    <property type="entry name" value="GUANOSINE IMPORT ATP-BINDING PROTEIN NUPO"/>
    <property type="match status" value="1"/>
</dbReference>
<evidence type="ECO:0000313" key="10">
    <source>
        <dbReference type="EMBL" id="MPM13122.1"/>
    </source>
</evidence>
<dbReference type="SMART" id="SM00382">
    <property type="entry name" value="AAA"/>
    <property type="match status" value="1"/>
</dbReference>
<keyword evidence="8" id="KW-0472">Membrane</keyword>
<comment type="subcellular location">
    <subcellularLocation>
        <location evidence="1">Cell membrane</location>
        <topology evidence="1">Peripheral membrane protein</topology>
    </subcellularLocation>
</comment>
<keyword evidence="7" id="KW-1278">Translocase</keyword>
<evidence type="ECO:0000256" key="6">
    <source>
        <dbReference type="ARBA" id="ARBA00022840"/>
    </source>
</evidence>
<dbReference type="InterPro" id="IPR050107">
    <property type="entry name" value="ABC_carbohydrate_import_ATPase"/>
</dbReference>
<dbReference type="Pfam" id="PF00005">
    <property type="entry name" value="ABC_tran"/>
    <property type="match status" value="2"/>
</dbReference>
<dbReference type="PROSITE" id="PS00211">
    <property type="entry name" value="ABC_TRANSPORTER_1"/>
    <property type="match status" value="1"/>
</dbReference>
<dbReference type="GO" id="GO:0016887">
    <property type="term" value="F:ATP hydrolysis activity"/>
    <property type="evidence" value="ECO:0007669"/>
    <property type="project" value="InterPro"/>
</dbReference>
<dbReference type="InterPro" id="IPR003593">
    <property type="entry name" value="AAA+_ATPase"/>
</dbReference>
<sequence length="511" mass="56756">MMNQAKVEKVLELKHITKKFGDFIANDDISLTVGRGEIHALLGENGAGKSTLMNVVFGMYQPDGGVISVYENETKIENPNHAIHLGIGMVHQHFKLIENFTVTENIILGMEPKDGIRINMKAAVKEVSDISTKYGLKVDPTSKIEDLPVGMQQKVEILKCLYRGANLLIFDEPTAVLTPDEIGELLQIMKKLVAEGKSIILITHKLKEIMQVANKCTVIRKGKFIASVDVAETNEEQLAELMVGKNLSREIEKAAYSPRAAVLEIQHLTSYSASKKRILDDVNLTVAAGEILGIAGVDGNGQSELVEAIVKMHSFEEGDILINGVSVKEKSTREIYESGVSYVPADRHKHGLVLDNDIAENLILIEYYKEKHNQGIKLDKVRMYEEAREAMQNYDIRAENEYTIVRGMSGGNQQKVILSREISRDPKLLIIVQPTRGLDIGAIDFIHRQIVRLRDKGVAILLVSFELEEILTLSDRIAIIFDGKIVGETKPETTNDRELGMMMAGKGSGEE</sequence>
<dbReference type="PROSITE" id="PS50893">
    <property type="entry name" value="ABC_TRANSPORTER_2"/>
    <property type="match status" value="2"/>
</dbReference>
<gene>
    <name evidence="10" type="primary">mglA_23</name>
    <name evidence="10" type="ORF">SDC9_59477</name>
</gene>
<protein>
    <submittedName>
        <fullName evidence="10">Galactose/methyl galactoside import ATP-binding protein MglA</fullName>
        <ecNumber evidence="10">3.6.3.17</ecNumber>
    </submittedName>
</protein>
<dbReference type="SUPFAM" id="SSF52540">
    <property type="entry name" value="P-loop containing nucleoside triphosphate hydrolases"/>
    <property type="match status" value="2"/>
</dbReference>
<dbReference type="CDD" id="cd03216">
    <property type="entry name" value="ABC_Carb_Monos_I"/>
    <property type="match status" value="1"/>
</dbReference>
<dbReference type="Gene3D" id="3.40.50.300">
    <property type="entry name" value="P-loop containing nucleotide triphosphate hydrolases"/>
    <property type="match status" value="2"/>
</dbReference>
<keyword evidence="3" id="KW-1003">Cell membrane</keyword>
<proteinExistence type="predicted"/>
<feature type="domain" description="ABC transporter" evidence="9">
    <location>
        <begin position="11"/>
        <end position="246"/>
    </location>
</feature>
<feature type="domain" description="ABC transporter" evidence="9">
    <location>
        <begin position="263"/>
        <end position="507"/>
    </location>
</feature>
<dbReference type="FunFam" id="3.40.50.300:FF:000127">
    <property type="entry name" value="Ribose import ATP-binding protein RbsA"/>
    <property type="match status" value="1"/>
</dbReference>
<evidence type="ECO:0000256" key="8">
    <source>
        <dbReference type="ARBA" id="ARBA00023136"/>
    </source>
</evidence>
<keyword evidence="10" id="KW-0378">Hydrolase</keyword>
<evidence type="ECO:0000256" key="3">
    <source>
        <dbReference type="ARBA" id="ARBA00022475"/>
    </source>
</evidence>
<evidence type="ECO:0000256" key="2">
    <source>
        <dbReference type="ARBA" id="ARBA00022448"/>
    </source>
</evidence>
<keyword evidence="4" id="KW-0677">Repeat</keyword>
<evidence type="ECO:0000256" key="4">
    <source>
        <dbReference type="ARBA" id="ARBA00022737"/>
    </source>
</evidence>
<accession>A0A644XA95</accession>
<dbReference type="AlphaFoldDB" id="A0A644XA95"/>
<keyword evidence="2" id="KW-0813">Transport</keyword>
<organism evidence="10">
    <name type="scientific">bioreactor metagenome</name>
    <dbReference type="NCBI Taxonomy" id="1076179"/>
    <lineage>
        <taxon>unclassified sequences</taxon>
        <taxon>metagenomes</taxon>
        <taxon>ecological metagenomes</taxon>
    </lineage>
</organism>
<reference evidence="10" key="1">
    <citation type="submission" date="2019-08" db="EMBL/GenBank/DDBJ databases">
        <authorList>
            <person name="Kucharzyk K."/>
            <person name="Murdoch R.W."/>
            <person name="Higgins S."/>
            <person name="Loffler F."/>
        </authorList>
    </citation>
    <scope>NUCLEOTIDE SEQUENCE</scope>
</reference>
<dbReference type="InterPro" id="IPR027417">
    <property type="entry name" value="P-loop_NTPase"/>
</dbReference>
<keyword evidence="5" id="KW-0547">Nucleotide-binding</keyword>
<dbReference type="PANTHER" id="PTHR43790">
    <property type="entry name" value="CARBOHYDRATE TRANSPORT ATP-BINDING PROTEIN MG119-RELATED"/>
    <property type="match status" value="1"/>
</dbReference>
<dbReference type="EC" id="3.6.3.17" evidence="10"/>
<evidence type="ECO:0000256" key="5">
    <source>
        <dbReference type="ARBA" id="ARBA00022741"/>
    </source>
</evidence>